<name>A0AAD5SUA4_9FUNG</name>
<dbReference type="EMBL" id="JADGJH010002432">
    <property type="protein sequence ID" value="KAJ3098301.1"/>
    <property type="molecule type" value="Genomic_DNA"/>
</dbReference>
<keyword evidence="2" id="KW-1185">Reference proteome</keyword>
<dbReference type="Proteomes" id="UP001211907">
    <property type="component" value="Unassembled WGS sequence"/>
</dbReference>
<proteinExistence type="predicted"/>
<reference evidence="1" key="1">
    <citation type="submission" date="2020-05" db="EMBL/GenBank/DDBJ databases">
        <title>Phylogenomic resolution of chytrid fungi.</title>
        <authorList>
            <person name="Stajich J.E."/>
            <person name="Amses K."/>
            <person name="Simmons R."/>
            <person name="Seto K."/>
            <person name="Myers J."/>
            <person name="Bonds A."/>
            <person name="Quandt C.A."/>
            <person name="Barry K."/>
            <person name="Liu P."/>
            <person name="Grigoriev I."/>
            <person name="Longcore J.E."/>
            <person name="James T.Y."/>
        </authorList>
    </citation>
    <scope>NUCLEOTIDE SEQUENCE</scope>
    <source>
        <strain evidence="1">JEL0513</strain>
    </source>
</reference>
<gene>
    <name evidence="1" type="ORF">HK100_005131</name>
</gene>
<sequence length="87" mass="9936">MEKSDWDMNSDQIHGESPEYPALTWTHEILVEEVIQQNANENLLYTSGGIKNNKNNEDDDSDLEPVIMISDGESSDEEKELKKVCNH</sequence>
<accession>A0AAD5SUA4</accession>
<organism evidence="1 2">
    <name type="scientific">Physocladia obscura</name>
    <dbReference type="NCBI Taxonomy" id="109957"/>
    <lineage>
        <taxon>Eukaryota</taxon>
        <taxon>Fungi</taxon>
        <taxon>Fungi incertae sedis</taxon>
        <taxon>Chytridiomycota</taxon>
        <taxon>Chytridiomycota incertae sedis</taxon>
        <taxon>Chytridiomycetes</taxon>
        <taxon>Chytridiales</taxon>
        <taxon>Chytriomycetaceae</taxon>
        <taxon>Physocladia</taxon>
    </lineage>
</organism>
<evidence type="ECO:0000313" key="1">
    <source>
        <dbReference type="EMBL" id="KAJ3098301.1"/>
    </source>
</evidence>
<comment type="caution">
    <text evidence="1">The sequence shown here is derived from an EMBL/GenBank/DDBJ whole genome shotgun (WGS) entry which is preliminary data.</text>
</comment>
<dbReference type="AlphaFoldDB" id="A0AAD5SUA4"/>
<evidence type="ECO:0000313" key="2">
    <source>
        <dbReference type="Proteomes" id="UP001211907"/>
    </source>
</evidence>
<protein>
    <submittedName>
        <fullName evidence="1">Uncharacterized protein</fullName>
    </submittedName>
</protein>